<reference evidence="3 4" key="1">
    <citation type="journal article" date="2020" name="ISME J.">
        <title>Comparative genomics reveals insights into cyanobacterial evolution and habitat adaptation.</title>
        <authorList>
            <person name="Chen M.Y."/>
            <person name="Teng W.K."/>
            <person name="Zhao L."/>
            <person name="Hu C.X."/>
            <person name="Zhou Y.K."/>
            <person name="Han B.P."/>
            <person name="Song L.R."/>
            <person name="Shu W.S."/>
        </authorList>
    </citation>
    <scope>NUCLEOTIDE SEQUENCE [LARGE SCALE GENOMIC DNA]</scope>
    <source>
        <strain evidence="3 4">FACHB-252</strain>
    </source>
</reference>
<keyword evidence="4" id="KW-1185">Reference proteome</keyword>
<comment type="caution">
    <text evidence="3">The sequence shown here is derived from an EMBL/GenBank/DDBJ whole genome shotgun (WGS) entry which is preliminary data.</text>
</comment>
<dbReference type="InterPro" id="IPR011528">
    <property type="entry name" value="NERD"/>
</dbReference>
<gene>
    <name evidence="3" type="ORF">H6G94_15880</name>
</gene>
<evidence type="ECO:0000259" key="2">
    <source>
        <dbReference type="PROSITE" id="PS50965"/>
    </source>
</evidence>
<sequence length="245" mass="27152">MITLQQSPSLKAAFQQKVDSKKSSKHQEIHEKLGDGFLGGLGSFIFEVNQATNKFKGNVGEWGVSLILQSFPDTWVIFNNALIPTNSNSLTEIDHLIIGDCGVFLVEVKTWKGSFNAYKDKWKRREGNNWIAVDNSPTSQSVYHQKMFTQWITYLIPSLPDGFVTAPVVFPIAKWIGANDCSVPVLQGIPALLQMINSSPNCLTPMQVEAIAQAVENLTLTTNTTPTAKPILKPKPIKQRQNPTI</sequence>
<evidence type="ECO:0000313" key="3">
    <source>
        <dbReference type="EMBL" id="MBD2612733.1"/>
    </source>
</evidence>
<accession>A0ABR8HCB0</accession>
<evidence type="ECO:0000256" key="1">
    <source>
        <dbReference type="SAM" id="MobiDB-lite"/>
    </source>
</evidence>
<dbReference type="RefSeq" id="WP_190950209.1">
    <property type="nucleotide sequence ID" value="NZ_JACJTC010000011.1"/>
</dbReference>
<protein>
    <submittedName>
        <fullName evidence="3">NERD domain-containing protein</fullName>
    </submittedName>
</protein>
<name>A0ABR8HCB0_NOSPU</name>
<dbReference type="Proteomes" id="UP000606396">
    <property type="component" value="Unassembled WGS sequence"/>
</dbReference>
<dbReference type="PROSITE" id="PS50965">
    <property type="entry name" value="NERD"/>
    <property type="match status" value="1"/>
</dbReference>
<dbReference type="EMBL" id="JACJTC010000011">
    <property type="protein sequence ID" value="MBD2612733.1"/>
    <property type="molecule type" value="Genomic_DNA"/>
</dbReference>
<organism evidence="3 4">
    <name type="scientific">Nostoc punctiforme FACHB-252</name>
    <dbReference type="NCBI Taxonomy" id="1357509"/>
    <lineage>
        <taxon>Bacteria</taxon>
        <taxon>Bacillati</taxon>
        <taxon>Cyanobacteriota</taxon>
        <taxon>Cyanophyceae</taxon>
        <taxon>Nostocales</taxon>
        <taxon>Nostocaceae</taxon>
        <taxon>Nostoc</taxon>
    </lineage>
</organism>
<dbReference type="Pfam" id="PF08378">
    <property type="entry name" value="NERD"/>
    <property type="match status" value="1"/>
</dbReference>
<feature type="region of interest" description="Disordered" evidence="1">
    <location>
        <begin position="225"/>
        <end position="245"/>
    </location>
</feature>
<feature type="domain" description="NERD" evidence="2">
    <location>
        <begin position="56"/>
        <end position="171"/>
    </location>
</feature>
<proteinExistence type="predicted"/>
<evidence type="ECO:0000313" key="4">
    <source>
        <dbReference type="Proteomes" id="UP000606396"/>
    </source>
</evidence>